<sequence length="63" mass="7482">MYEYTAVIDYFDKDKAQRTVRITVQAKNKKEAIANFNRLGQIKKIIWESVPIDNMDDNQLELF</sequence>
<organism evidence="1 2">
    <name type="scientific">Metallumcola ferriviriculae</name>
    <dbReference type="NCBI Taxonomy" id="3039180"/>
    <lineage>
        <taxon>Bacteria</taxon>
        <taxon>Bacillati</taxon>
        <taxon>Bacillota</taxon>
        <taxon>Clostridia</taxon>
        <taxon>Neomoorellales</taxon>
        <taxon>Desulfitibacteraceae</taxon>
        <taxon>Metallumcola</taxon>
    </lineage>
</organism>
<dbReference type="RefSeq" id="WP_366922905.1">
    <property type="nucleotide sequence ID" value="NZ_CP121694.1"/>
</dbReference>
<dbReference type="Proteomes" id="UP001329915">
    <property type="component" value="Chromosome"/>
</dbReference>
<dbReference type="AlphaFoldDB" id="A0AAU0USV6"/>
<dbReference type="EMBL" id="CP121694">
    <property type="protein sequence ID" value="WRO23523.1"/>
    <property type="molecule type" value="Genomic_DNA"/>
</dbReference>
<accession>A0AAU0USV6</accession>
<protein>
    <submittedName>
        <fullName evidence="1">Uncharacterized protein</fullName>
    </submittedName>
</protein>
<dbReference type="KEGG" id="dbc:MFMK1_003385"/>
<name>A0AAU0USV6_9FIRM</name>
<reference evidence="1 2" key="1">
    <citation type="submission" date="2023-04" db="EMBL/GenBank/DDBJ databases">
        <authorList>
            <person name="Hsu D."/>
        </authorList>
    </citation>
    <scope>NUCLEOTIDE SEQUENCE [LARGE SCALE GENOMIC DNA]</scope>
    <source>
        <strain evidence="1 2">MK1</strain>
    </source>
</reference>
<gene>
    <name evidence="1" type="ORF">MFMK1_003385</name>
</gene>
<keyword evidence="2" id="KW-1185">Reference proteome</keyword>
<evidence type="ECO:0000313" key="1">
    <source>
        <dbReference type="EMBL" id="WRO23523.1"/>
    </source>
</evidence>
<proteinExistence type="predicted"/>
<evidence type="ECO:0000313" key="2">
    <source>
        <dbReference type="Proteomes" id="UP001329915"/>
    </source>
</evidence>